<dbReference type="SMART" id="SM00948">
    <property type="entry name" value="Proteasome_A_N"/>
    <property type="match status" value="1"/>
</dbReference>
<evidence type="ECO:0000256" key="1">
    <source>
        <dbReference type="ARBA" id="ARBA00022942"/>
    </source>
</evidence>
<sequence length="238" mass="25481">MFRNQYDQDVLTWSPQGRIHQVEYAMEAVKQGGAAVGCKNADYVVLATLKRAASELSSSQRKLFKIDDNVGIAISGLTADGTAATKALRGDCITHKFTFESQVDVGRLAARVADKSQINTQRAGSRPSGVGMLIAGIDEQGCHLYQTCPSGNLYNHLAAAIGARSQASKTYLEKNVGKLEGLSLDELVMLALRALKEASADPISEKTCSVAVVGKDTPFRLLESDDLSTILEGLAEMD</sequence>
<dbReference type="InterPro" id="IPR050115">
    <property type="entry name" value="Proteasome_alpha"/>
</dbReference>
<dbReference type="InterPro" id="IPR001353">
    <property type="entry name" value="Proteasome_sua/b"/>
</dbReference>
<evidence type="ECO:0000313" key="5">
    <source>
        <dbReference type="EMBL" id="CAD8699342.1"/>
    </source>
</evidence>
<reference evidence="5" key="1">
    <citation type="submission" date="2021-01" db="EMBL/GenBank/DDBJ databases">
        <authorList>
            <person name="Corre E."/>
            <person name="Pelletier E."/>
            <person name="Niang G."/>
            <person name="Scheremetjew M."/>
            <person name="Finn R."/>
            <person name="Kale V."/>
            <person name="Holt S."/>
            <person name="Cochrane G."/>
            <person name="Meng A."/>
            <person name="Brown T."/>
            <person name="Cohen L."/>
        </authorList>
    </citation>
    <scope>NUCLEOTIDE SEQUENCE</scope>
    <source>
        <strain evidence="5">SL-175</strain>
    </source>
</reference>
<dbReference type="Gene3D" id="3.60.20.10">
    <property type="entry name" value="Glutamine Phosphoribosylpyrophosphate, subunit 1, domain 1"/>
    <property type="match status" value="1"/>
</dbReference>
<gene>
    <name evidence="5" type="ORF">MANT1106_LOCUS2024</name>
</gene>
<dbReference type="FunFam" id="3.60.20.10:FF:000063">
    <property type="entry name" value="Proteasome subunit alpha type"/>
    <property type="match status" value="1"/>
</dbReference>
<dbReference type="PANTHER" id="PTHR11599">
    <property type="entry name" value="PROTEASOME SUBUNIT ALPHA/BETA"/>
    <property type="match status" value="1"/>
</dbReference>
<dbReference type="EMBL" id="HBFC01003737">
    <property type="protein sequence ID" value="CAD8699342.1"/>
    <property type="molecule type" value="Transcribed_RNA"/>
</dbReference>
<dbReference type="PROSITE" id="PS00388">
    <property type="entry name" value="PROTEASOME_ALPHA_1"/>
    <property type="match status" value="1"/>
</dbReference>
<dbReference type="PROSITE" id="PS51475">
    <property type="entry name" value="PROTEASOME_ALPHA_2"/>
    <property type="match status" value="1"/>
</dbReference>
<comment type="subunit">
    <text evidence="3">The 20S proteasome core is composed of 28 subunits that are arranged in four stacked rings, resulting in a barrel-shaped structure. The two end rings are each formed by seven alpha subunits, and the two central rings are each formed by seven beta subunits.</text>
</comment>
<comment type="subcellular location">
    <subcellularLocation>
        <location evidence="3">Cytoplasm</location>
    </subcellularLocation>
    <subcellularLocation>
        <location evidence="3">Nucleus</location>
    </subcellularLocation>
</comment>
<dbReference type="InterPro" id="IPR000426">
    <property type="entry name" value="Proteasome_asu_N"/>
</dbReference>
<organism evidence="5">
    <name type="scientific">Mantoniella antarctica</name>
    <dbReference type="NCBI Taxonomy" id="81844"/>
    <lineage>
        <taxon>Eukaryota</taxon>
        <taxon>Viridiplantae</taxon>
        <taxon>Chlorophyta</taxon>
        <taxon>Mamiellophyceae</taxon>
        <taxon>Mamiellales</taxon>
        <taxon>Mamiellaceae</taxon>
        <taxon>Mantoniella</taxon>
    </lineage>
</organism>
<dbReference type="Pfam" id="PF10584">
    <property type="entry name" value="Proteasome_A_N"/>
    <property type="match status" value="1"/>
</dbReference>
<evidence type="ECO:0000256" key="3">
    <source>
        <dbReference type="RuleBase" id="RU000551"/>
    </source>
</evidence>
<keyword evidence="1 2" id="KW-0647">Proteasome</keyword>
<keyword evidence="3" id="KW-0963">Cytoplasm</keyword>
<evidence type="ECO:0000259" key="4">
    <source>
        <dbReference type="PROSITE" id="PS00388"/>
    </source>
</evidence>
<dbReference type="InterPro" id="IPR023332">
    <property type="entry name" value="Proteasome_alpha-type"/>
</dbReference>
<dbReference type="SUPFAM" id="SSF56235">
    <property type="entry name" value="N-terminal nucleophile aminohydrolases (Ntn hydrolases)"/>
    <property type="match status" value="1"/>
</dbReference>
<dbReference type="Pfam" id="PF00227">
    <property type="entry name" value="Proteasome"/>
    <property type="match status" value="1"/>
</dbReference>
<dbReference type="GO" id="GO:0006511">
    <property type="term" value="P:ubiquitin-dependent protein catabolic process"/>
    <property type="evidence" value="ECO:0007669"/>
    <property type="project" value="InterPro"/>
</dbReference>
<dbReference type="InterPro" id="IPR029055">
    <property type="entry name" value="Ntn_hydrolases_N"/>
</dbReference>
<name>A0A7S0X3B0_9CHLO</name>
<keyword evidence="3" id="KW-0539">Nucleus</keyword>
<dbReference type="AlphaFoldDB" id="A0A7S0X3B0"/>
<dbReference type="GO" id="GO:0005634">
    <property type="term" value="C:nucleus"/>
    <property type="evidence" value="ECO:0007669"/>
    <property type="project" value="UniProtKB-SubCell"/>
</dbReference>
<comment type="similarity">
    <text evidence="2 3">Belongs to the peptidase T1A family.</text>
</comment>
<dbReference type="GO" id="GO:0019773">
    <property type="term" value="C:proteasome core complex, alpha-subunit complex"/>
    <property type="evidence" value="ECO:0007669"/>
    <property type="project" value="UniProtKB-UniRule"/>
</dbReference>
<feature type="domain" description="Proteasome alpha-type subunits" evidence="4">
    <location>
        <begin position="6"/>
        <end position="28"/>
    </location>
</feature>
<dbReference type="GO" id="GO:0005737">
    <property type="term" value="C:cytoplasm"/>
    <property type="evidence" value="ECO:0007669"/>
    <property type="project" value="UniProtKB-SubCell"/>
</dbReference>
<proteinExistence type="inferred from homology"/>
<evidence type="ECO:0000256" key="2">
    <source>
        <dbReference type="PROSITE-ProRule" id="PRU00808"/>
    </source>
</evidence>
<comment type="function">
    <text evidence="3">The proteasome is a multicatalytic proteinase complex which is characterized by its ability to cleave peptides with Arg, Phe, Tyr, Leu, and Glu adjacent to the leaving group at neutral or slightly basic pH.</text>
</comment>
<accession>A0A7S0X3B0</accession>
<protein>
    <recommendedName>
        <fullName evidence="3">Proteasome subunit alpha type</fullName>
    </recommendedName>
</protein>